<dbReference type="AlphaFoldDB" id="A0A3A2ZLD5"/>
<evidence type="ECO:0000313" key="2">
    <source>
        <dbReference type="EMBL" id="RJE24029.1"/>
    </source>
</evidence>
<dbReference type="EMBL" id="MVGC01000096">
    <property type="protein sequence ID" value="RJE24029.1"/>
    <property type="molecule type" value="Genomic_DNA"/>
</dbReference>
<reference evidence="3" key="1">
    <citation type="submission" date="2017-02" db="EMBL/GenBank/DDBJ databases">
        <authorList>
            <person name="Tafer H."/>
            <person name="Lopandic K."/>
        </authorList>
    </citation>
    <scope>NUCLEOTIDE SEQUENCE [LARGE SCALE GENOMIC DNA]</scope>
    <source>
        <strain evidence="3">CBS 366.77</strain>
    </source>
</reference>
<name>A0A3A2ZLD5_9EURO</name>
<comment type="caution">
    <text evidence="2">The sequence shown here is derived from an EMBL/GenBank/DDBJ whole genome shotgun (WGS) entry which is preliminary data.</text>
</comment>
<feature type="region of interest" description="Disordered" evidence="1">
    <location>
        <begin position="40"/>
        <end position="71"/>
    </location>
</feature>
<protein>
    <submittedName>
        <fullName evidence="2">Uncharacterized protein</fullName>
    </submittedName>
</protein>
<feature type="compositionally biased region" description="Polar residues" evidence="1">
    <location>
        <begin position="44"/>
        <end position="71"/>
    </location>
</feature>
<proteinExistence type="predicted"/>
<organism evidence="2 3">
    <name type="scientific">Aspergillus sclerotialis</name>
    <dbReference type="NCBI Taxonomy" id="2070753"/>
    <lineage>
        <taxon>Eukaryota</taxon>
        <taxon>Fungi</taxon>
        <taxon>Dikarya</taxon>
        <taxon>Ascomycota</taxon>
        <taxon>Pezizomycotina</taxon>
        <taxon>Eurotiomycetes</taxon>
        <taxon>Eurotiomycetidae</taxon>
        <taxon>Eurotiales</taxon>
        <taxon>Aspergillaceae</taxon>
        <taxon>Aspergillus</taxon>
        <taxon>Aspergillus subgen. Polypaecilum</taxon>
    </lineage>
</organism>
<accession>A0A3A2ZLD5</accession>
<gene>
    <name evidence="2" type="ORF">PHISCL_03623</name>
</gene>
<evidence type="ECO:0000313" key="3">
    <source>
        <dbReference type="Proteomes" id="UP000266188"/>
    </source>
</evidence>
<evidence type="ECO:0000256" key="1">
    <source>
        <dbReference type="SAM" id="MobiDB-lite"/>
    </source>
</evidence>
<dbReference type="Proteomes" id="UP000266188">
    <property type="component" value="Unassembled WGS sequence"/>
</dbReference>
<keyword evidence="3" id="KW-1185">Reference proteome</keyword>
<sequence length="71" mass="7556">MGALEMEINPQSLENPLNRSDGEVSRLLYDLLSRGDRDLDYQAIGTSPDSQTTIPGSQGASTPSSSFTGIP</sequence>